<name>A0A5B9QH95_9BACT</name>
<evidence type="ECO:0000313" key="1">
    <source>
        <dbReference type="EMBL" id="QEG38497.1"/>
    </source>
</evidence>
<evidence type="ECO:0000313" key="2">
    <source>
        <dbReference type="Proteomes" id="UP000325286"/>
    </source>
</evidence>
<dbReference type="Proteomes" id="UP000325286">
    <property type="component" value="Chromosome"/>
</dbReference>
<protein>
    <submittedName>
        <fullName evidence="1">Uncharacterized protein</fullName>
    </submittedName>
</protein>
<reference evidence="1 2" key="1">
    <citation type="submission" date="2019-08" db="EMBL/GenBank/DDBJ databases">
        <title>Deep-cultivation of Planctomycetes and their phenomic and genomic characterization uncovers novel biology.</title>
        <authorList>
            <person name="Wiegand S."/>
            <person name="Jogler M."/>
            <person name="Boedeker C."/>
            <person name="Pinto D."/>
            <person name="Vollmers J."/>
            <person name="Rivas-Marin E."/>
            <person name="Kohn T."/>
            <person name="Peeters S.H."/>
            <person name="Heuer A."/>
            <person name="Rast P."/>
            <person name="Oberbeckmann S."/>
            <person name="Bunk B."/>
            <person name="Jeske O."/>
            <person name="Meyerdierks A."/>
            <person name="Storesund J.E."/>
            <person name="Kallscheuer N."/>
            <person name="Luecker S."/>
            <person name="Lage O.M."/>
            <person name="Pohl T."/>
            <person name="Merkel B.J."/>
            <person name="Hornburger P."/>
            <person name="Mueller R.-W."/>
            <person name="Bruemmer F."/>
            <person name="Labrenz M."/>
            <person name="Spormann A.M."/>
            <person name="Op den Camp H."/>
            <person name="Overmann J."/>
            <person name="Amann R."/>
            <person name="Jetten M.S.M."/>
            <person name="Mascher T."/>
            <person name="Medema M.H."/>
            <person name="Devos D.P."/>
            <person name="Kaster A.-K."/>
            <person name="Ovreas L."/>
            <person name="Rohde M."/>
            <person name="Galperin M.Y."/>
            <person name="Jogler C."/>
        </authorList>
    </citation>
    <scope>NUCLEOTIDE SEQUENCE [LARGE SCALE GENOMIC DNA]</scope>
    <source>
        <strain evidence="1 2">UC8</strain>
    </source>
</reference>
<organism evidence="1 2">
    <name type="scientific">Roseimaritima ulvae</name>
    <dbReference type="NCBI Taxonomy" id="980254"/>
    <lineage>
        <taxon>Bacteria</taxon>
        <taxon>Pseudomonadati</taxon>
        <taxon>Planctomycetota</taxon>
        <taxon>Planctomycetia</taxon>
        <taxon>Pirellulales</taxon>
        <taxon>Pirellulaceae</taxon>
        <taxon>Roseimaritima</taxon>
    </lineage>
</organism>
<keyword evidence="2" id="KW-1185">Reference proteome</keyword>
<dbReference type="KEGG" id="rul:UC8_04540"/>
<proteinExistence type="predicted"/>
<gene>
    <name evidence="1" type="ORF">UC8_04540</name>
</gene>
<sequence>MGVGKRAIHCSYGSRVLAWFRIFLAAASVLFWHGWGGSWAAGEEPFAVRAVGPDGQAISLPAAPESIANLLKAGNVSFSFYDPAQQRRRYAGETKLDLRYDYRTTTRWELHREGGSQIVTVRPRFHHISLSRRHTVLLPLRMVGEQFYSRPLVQHEMDHVRISTNPAFDKQFQRWLETEMRVIRLTLPSGQTLNNQWVQAQIKAATKQRFDRMLELIQIRYQELDRVTDHGMEPLPKEFFMHKS</sequence>
<dbReference type="AlphaFoldDB" id="A0A5B9QH95"/>
<dbReference type="EMBL" id="CP042914">
    <property type="protein sequence ID" value="QEG38497.1"/>
    <property type="molecule type" value="Genomic_DNA"/>
</dbReference>
<accession>A0A5B9QH95</accession>